<keyword evidence="2" id="KW-0472">Membrane</keyword>
<feature type="region of interest" description="Disordered" evidence="1">
    <location>
        <begin position="1"/>
        <end position="37"/>
    </location>
</feature>
<keyword evidence="2" id="KW-0812">Transmembrane</keyword>
<dbReference type="AlphaFoldDB" id="A0A9K3PLN4"/>
<proteinExistence type="predicted"/>
<name>A0A9K3PLN4_9STRA</name>
<organism evidence="3 4">
    <name type="scientific">Nitzschia inconspicua</name>
    <dbReference type="NCBI Taxonomy" id="303405"/>
    <lineage>
        <taxon>Eukaryota</taxon>
        <taxon>Sar</taxon>
        <taxon>Stramenopiles</taxon>
        <taxon>Ochrophyta</taxon>
        <taxon>Bacillariophyta</taxon>
        <taxon>Bacillariophyceae</taxon>
        <taxon>Bacillariophycidae</taxon>
        <taxon>Bacillariales</taxon>
        <taxon>Bacillariaceae</taxon>
        <taxon>Nitzschia</taxon>
    </lineage>
</organism>
<feature type="region of interest" description="Disordered" evidence="1">
    <location>
        <begin position="138"/>
        <end position="160"/>
    </location>
</feature>
<reference evidence="3" key="2">
    <citation type="submission" date="2021-04" db="EMBL/GenBank/DDBJ databases">
        <authorList>
            <person name="Podell S."/>
        </authorList>
    </citation>
    <scope>NUCLEOTIDE SEQUENCE</scope>
    <source>
        <strain evidence="3">Hildebrandi</strain>
    </source>
</reference>
<sequence length="188" mass="21017">MGLQTPVTPSLAGLPGTTGKRSCSGSPMMATSQSFPHSRRIPRSTLHKLFVGMMTTAFLLYAVFTAYLIRHHHNNVIIDLGVGGKKWGPNALAGSNEKILKAHIRKLRELQQLKSPEDKVLFQVDSLLVDAQQQQKAKIEAASENNRSPERVNDNGKSTLKHKTLMFKEVDIHDMKHPKEIYKQPREG</sequence>
<evidence type="ECO:0000256" key="2">
    <source>
        <dbReference type="SAM" id="Phobius"/>
    </source>
</evidence>
<feature type="compositionally biased region" description="Basic and acidic residues" evidence="1">
    <location>
        <begin position="138"/>
        <end position="154"/>
    </location>
</feature>
<feature type="compositionally biased region" description="Polar residues" evidence="1">
    <location>
        <begin position="19"/>
        <end position="36"/>
    </location>
</feature>
<protein>
    <submittedName>
        <fullName evidence="3">Uncharacterized protein</fullName>
    </submittedName>
</protein>
<comment type="caution">
    <text evidence="3">The sequence shown here is derived from an EMBL/GenBank/DDBJ whole genome shotgun (WGS) entry which is preliminary data.</text>
</comment>
<accession>A0A9K3PLN4</accession>
<gene>
    <name evidence="3" type="ORF">IV203_007916</name>
</gene>
<keyword evidence="2" id="KW-1133">Transmembrane helix</keyword>
<evidence type="ECO:0000313" key="3">
    <source>
        <dbReference type="EMBL" id="KAG7351868.1"/>
    </source>
</evidence>
<evidence type="ECO:0000313" key="4">
    <source>
        <dbReference type="Proteomes" id="UP000693970"/>
    </source>
</evidence>
<dbReference type="Proteomes" id="UP000693970">
    <property type="component" value="Unassembled WGS sequence"/>
</dbReference>
<reference evidence="3" key="1">
    <citation type="journal article" date="2021" name="Sci. Rep.">
        <title>Diploid genomic architecture of Nitzschia inconspicua, an elite biomass production diatom.</title>
        <authorList>
            <person name="Oliver A."/>
            <person name="Podell S."/>
            <person name="Pinowska A."/>
            <person name="Traller J.C."/>
            <person name="Smith S.R."/>
            <person name="McClure R."/>
            <person name="Beliaev A."/>
            <person name="Bohutskyi P."/>
            <person name="Hill E.A."/>
            <person name="Rabines A."/>
            <person name="Zheng H."/>
            <person name="Allen L.Z."/>
            <person name="Kuo A."/>
            <person name="Grigoriev I.V."/>
            <person name="Allen A.E."/>
            <person name="Hazlebeck D."/>
            <person name="Allen E.E."/>
        </authorList>
    </citation>
    <scope>NUCLEOTIDE SEQUENCE</scope>
    <source>
        <strain evidence="3">Hildebrandi</strain>
    </source>
</reference>
<evidence type="ECO:0000256" key="1">
    <source>
        <dbReference type="SAM" id="MobiDB-lite"/>
    </source>
</evidence>
<keyword evidence="4" id="KW-1185">Reference proteome</keyword>
<dbReference type="EMBL" id="JAGRRH010000017">
    <property type="protein sequence ID" value="KAG7351868.1"/>
    <property type="molecule type" value="Genomic_DNA"/>
</dbReference>
<feature type="transmembrane region" description="Helical" evidence="2">
    <location>
        <begin position="49"/>
        <end position="69"/>
    </location>
</feature>